<feature type="domain" description="EGF-like" evidence="12">
    <location>
        <begin position="204"/>
        <end position="239"/>
    </location>
</feature>
<keyword evidence="8" id="KW-1015">Disulfide bond</keyword>
<dbReference type="AlphaFoldDB" id="A0ABD2GFU4"/>
<feature type="domain" description="EGF-like" evidence="12">
    <location>
        <begin position="282"/>
        <end position="317"/>
    </location>
</feature>
<evidence type="ECO:0000256" key="7">
    <source>
        <dbReference type="ARBA" id="ARBA00023136"/>
    </source>
</evidence>
<feature type="domain" description="EGF-like calcium-binding" evidence="11">
    <location>
        <begin position="243"/>
        <end position="278"/>
    </location>
</feature>
<feature type="domain" description="EGF-like" evidence="12">
    <location>
        <begin position="361"/>
        <end position="396"/>
    </location>
</feature>
<evidence type="ECO:0000256" key="5">
    <source>
        <dbReference type="ARBA" id="ARBA00022734"/>
    </source>
</evidence>
<feature type="chain" id="PRO_5044776967" description="Thrombomodulin" evidence="10">
    <location>
        <begin position="22"/>
        <end position="492"/>
    </location>
</feature>
<accession>A0ABD2GFU4</accession>
<keyword evidence="14" id="KW-1185">Reference proteome</keyword>
<dbReference type="SMART" id="SM00179">
    <property type="entry name" value="EGF_CA"/>
    <property type="match status" value="2"/>
</dbReference>
<feature type="domain" description="EGF-like" evidence="12">
    <location>
        <begin position="319"/>
        <end position="357"/>
    </location>
</feature>
<reference evidence="13 14" key="1">
    <citation type="journal article" date="2022" name="G3 (Bethesda)">
        <title>Evaluating Illumina-, Nanopore-, and PacBio-based genome assembly strategies with the bald notothen, Trematomus borchgrevinki.</title>
        <authorList>
            <person name="Rayamajhi N."/>
            <person name="Cheng C.C."/>
            <person name="Catchen J.M."/>
        </authorList>
    </citation>
    <scope>NUCLEOTIDE SEQUENCE [LARGE SCALE GENOMIC DNA]</scope>
    <source>
        <strain evidence="13">AGRC-2024</strain>
    </source>
</reference>
<organism evidence="13 14">
    <name type="scientific">Pagothenia borchgrevinki</name>
    <name type="common">Bald rockcod</name>
    <name type="synonym">Trematomus borchgrevinki</name>
    <dbReference type="NCBI Taxonomy" id="8213"/>
    <lineage>
        <taxon>Eukaryota</taxon>
        <taxon>Metazoa</taxon>
        <taxon>Chordata</taxon>
        <taxon>Craniata</taxon>
        <taxon>Vertebrata</taxon>
        <taxon>Euteleostomi</taxon>
        <taxon>Actinopterygii</taxon>
        <taxon>Neopterygii</taxon>
        <taxon>Teleostei</taxon>
        <taxon>Neoteleostei</taxon>
        <taxon>Acanthomorphata</taxon>
        <taxon>Eupercaria</taxon>
        <taxon>Perciformes</taxon>
        <taxon>Notothenioidei</taxon>
        <taxon>Nototheniidae</taxon>
        <taxon>Pagothenia</taxon>
    </lineage>
</organism>
<dbReference type="Gene3D" id="2.10.25.10">
    <property type="entry name" value="Laminin"/>
    <property type="match status" value="3"/>
</dbReference>
<proteinExistence type="predicted"/>
<feature type="signal peptide" evidence="10">
    <location>
        <begin position="1"/>
        <end position="21"/>
    </location>
</feature>
<dbReference type="GO" id="GO:0030246">
    <property type="term" value="F:carbohydrate binding"/>
    <property type="evidence" value="ECO:0007669"/>
    <property type="project" value="UniProtKB-KW"/>
</dbReference>
<evidence type="ECO:0000313" key="13">
    <source>
        <dbReference type="EMBL" id="KAL3052896.1"/>
    </source>
</evidence>
<dbReference type="InterPro" id="IPR001881">
    <property type="entry name" value="EGF-like_Ca-bd_dom"/>
</dbReference>
<dbReference type="InterPro" id="IPR016187">
    <property type="entry name" value="CTDL_fold"/>
</dbReference>
<dbReference type="InterPro" id="IPR018097">
    <property type="entry name" value="EGF_Ca-bd_CS"/>
</dbReference>
<feature type="domain" description="EGF-like calcium-binding" evidence="11">
    <location>
        <begin position="358"/>
        <end position="396"/>
    </location>
</feature>
<dbReference type="SUPFAM" id="SSF57184">
    <property type="entry name" value="Growth factor receptor domain"/>
    <property type="match status" value="2"/>
</dbReference>
<name>A0ABD2GFU4_PAGBO</name>
<dbReference type="InterPro" id="IPR051505">
    <property type="entry name" value="C-type_lectin_domain"/>
</dbReference>
<evidence type="ECO:0000256" key="1">
    <source>
        <dbReference type="ARBA" id="ARBA00004479"/>
    </source>
</evidence>
<evidence type="ECO:0000256" key="2">
    <source>
        <dbReference type="ARBA" id="ARBA00022536"/>
    </source>
</evidence>
<evidence type="ECO:0000256" key="4">
    <source>
        <dbReference type="ARBA" id="ARBA00022729"/>
    </source>
</evidence>
<dbReference type="PROSITE" id="PS01187">
    <property type="entry name" value="EGF_CA"/>
    <property type="match status" value="1"/>
</dbReference>
<keyword evidence="7 9" id="KW-0472">Membrane</keyword>
<evidence type="ECO:0000259" key="12">
    <source>
        <dbReference type="SMART" id="SM00181"/>
    </source>
</evidence>
<dbReference type="EMBL" id="JBIYXZ010002079">
    <property type="protein sequence ID" value="KAL3052896.1"/>
    <property type="molecule type" value="Genomic_DNA"/>
</dbReference>
<reference evidence="13 14" key="2">
    <citation type="journal article" date="2024" name="G3 (Bethesda)">
        <title>The genome of the cryopelagic Antarctic bald notothen, Trematomus borchgrevinki.</title>
        <authorList>
            <person name="Rayamajhi N."/>
            <person name="Rivera-Colon A.G."/>
            <person name="Minhas B.F."/>
            <person name="Cheng C.C."/>
            <person name="Catchen J.M."/>
        </authorList>
    </citation>
    <scope>NUCLEOTIDE SEQUENCE [LARGE SCALE GENOMIC DNA]</scope>
    <source>
        <strain evidence="13">AGRC-2024</strain>
    </source>
</reference>
<evidence type="ECO:0000256" key="10">
    <source>
        <dbReference type="SAM" id="SignalP"/>
    </source>
</evidence>
<evidence type="ECO:0000256" key="8">
    <source>
        <dbReference type="ARBA" id="ARBA00023157"/>
    </source>
</evidence>
<keyword evidence="2" id="KW-0245">EGF-like domain</keyword>
<feature type="transmembrane region" description="Helical" evidence="9">
    <location>
        <begin position="428"/>
        <end position="446"/>
    </location>
</feature>
<keyword evidence="4 10" id="KW-0732">Signal</keyword>
<protein>
    <recommendedName>
        <fullName evidence="15">Thrombomodulin</fullName>
    </recommendedName>
</protein>
<evidence type="ECO:0000256" key="9">
    <source>
        <dbReference type="SAM" id="Phobius"/>
    </source>
</evidence>
<comment type="subcellular location">
    <subcellularLocation>
        <location evidence="1">Membrane</location>
        <topology evidence="1">Single-pass type I membrane protein</topology>
    </subcellularLocation>
</comment>
<keyword evidence="6 9" id="KW-1133">Transmembrane helix</keyword>
<dbReference type="SUPFAM" id="SSF56436">
    <property type="entry name" value="C-type lectin-like"/>
    <property type="match status" value="1"/>
</dbReference>
<dbReference type="SMART" id="SM00181">
    <property type="entry name" value="EGF"/>
    <property type="match status" value="5"/>
</dbReference>
<dbReference type="CDD" id="cd00037">
    <property type="entry name" value="CLECT"/>
    <property type="match status" value="1"/>
</dbReference>
<comment type="caution">
    <text evidence="13">The sequence shown here is derived from an EMBL/GenBank/DDBJ whole genome shotgun (WGS) entry which is preliminary data.</text>
</comment>
<evidence type="ECO:0008006" key="15">
    <source>
        <dbReference type="Google" id="ProtNLM"/>
    </source>
</evidence>
<dbReference type="InterPro" id="IPR000742">
    <property type="entry name" value="EGF"/>
</dbReference>
<evidence type="ECO:0000256" key="6">
    <source>
        <dbReference type="ARBA" id="ARBA00022989"/>
    </source>
</evidence>
<sequence length="492" mass="54527">MVATRLFCALLLCALQETVLSQRGHCTGNQCFAFFQSPLDFPGAEKSCKVFGGQLLSNNSKHLLKILKAAPTGRYWFDQKKTFRSAGEALQMCPSISVSNSSVLWEPCGGSLSGFLCQYPIQEPCSEVPAGTDIQVKYTIEVDNSETFPMGTIAEARKVKYTIEVDNSETFPMGTIAEARKVGAKYLDSKYVCHSNIWTQAPWSCEVLQGGCEHNCSPTTHRCTCPVGKTLHHNNISCEEGMCEKNPCTREGEQCQITPGGPKCMCKEGFEKEDGVCVNVTICEHCEHMDCKKFNGVYECVCKEGFLVSPLDPTRCEVICMERDCKATCIRIDKDKSQCFCPDGYISDMKDNNPFCTDINECDSGQCDQGCENVFGGFGCFCFEGYSMDQEKNKCVAIDEGSGSPLPYPTPAGSHPASVPTYIKTGSVLGITLFMALCAVLLFFLIRNAVKRCGKFELSTFKHPDIDMFYLQQVTTETYKRLSFDKQFKNDC</sequence>
<gene>
    <name evidence="13" type="ORF">OYC64_005422</name>
</gene>
<keyword evidence="5" id="KW-0430">Lectin</keyword>
<dbReference type="PANTHER" id="PTHR14789">
    <property type="entry name" value="CHONDROLECTIN VARIANT CHODLFDELTAE"/>
    <property type="match status" value="1"/>
</dbReference>
<keyword evidence="3 9" id="KW-0812">Transmembrane</keyword>
<evidence type="ECO:0000259" key="11">
    <source>
        <dbReference type="SMART" id="SM00179"/>
    </source>
</evidence>
<dbReference type="GO" id="GO:0016020">
    <property type="term" value="C:membrane"/>
    <property type="evidence" value="ECO:0007669"/>
    <property type="project" value="UniProtKB-SubCell"/>
</dbReference>
<evidence type="ECO:0000256" key="3">
    <source>
        <dbReference type="ARBA" id="ARBA00022692"/>
    </source>
</evidence>
<dbReference type="Proteomes" id="UP001619887">
    <property type="component" value="Unassembled WGS sequence"/>
</dbReference>
<feature type="domain" description="EGF-like" evidence="12">
    <location>
        <begin position="242"/>
        <end position="278"/>
    </location>
</feature>
<dbReference type="InterPro" id="IPR009030">
    <property type="entry name" value="Growth_fac_rcpt_cys_sf"/>
</dbReference>
<evidence type="ECO:0000313" key="14">
    <source>
        <dbReference type="Proteomes" id="UP001619887"/>
    </source>
</evidence>